<reference evidence="1 2" key="1">
    <citation type="submission" date="2020-01" db="EMBL/GenBank/DDBJ databases">
        <title>Jiella pacifica sp. nov.</title>
        <authorList>
            <person name="Xue Z."/>
            <person name="Zhu S."/>
            <person name="Chen J."/>
            <person name="Yang J."/>
        </authorList>
    </citation>
    <scope>NUCLEOTIDE SEQUENCE [LARGE SCALE GENOMIC DNA]</scope>
    <source>
        <strain evidence="1 2">40Bstr34</strain>
    </source>
</reference>
<name>A0A6N9TAT1_9HYPH</name>
<organism evidence="1 2">
    <name type="scientific">Jiella pacifica</name>
    <dbReference type="NCBI Taxonomy" id="2696469"/>
    <lineage>
        <taxon>Bacteria</taxon>
        <taxon>Pseudomonadati</taxon>
        <taxon>Pseudomonadota</taxon>
        <taxon>Alphaproteobacteria</taxon>
        <taxon>Hyphomicrobiales</taxon>
        <taxon>Aurantimonadaceae</taxon>
        <taxon>Jiella</taxon>
    </lineage>
</organism>
<keyword evidence="2" id="KW-1185">Reference proteome</keyword>
<dbReference type="Proteomes" id="UP000469011">
    <property type="component" value="Unassembled WGS sequence"/>
</dbReference>
<proteinExistence type="predicted"/>
<dbReference type="SUPFAM" id="SSF46458">
    <property type="entry name" value="Globin-like"/>
    <property type="match status" value="1"/>
</dbReference>
<dbReference type="InterPro" id="IPR009050">
    <property type="entry name" value="Globin-like_sf"/>
</dbReference>
<evidence type="ECO:0000313" key="2">
    <source>
        <dbReference type="Proteomes" id="UP000469011"/>
    </source>
</evidence>
<dbReference type="RefSeq" id="WP_163465609.1">
    <property type="nucleotide sequence ID" value="NZ_JAAAMG010000024.1"/>
</dbReference>
<dbReference type="GO" id="GO:0019825">
    <property type="term" value="F:oxygen binding"/>
    <property type="evidence" value="ECO:0007669"/>
    <property type="project" value="InterPro"/>
</dbReference>
<dbReference type="GO" id="GO:0020037">
    <property type="term" value="F:heme binding"/>
    <property type="evidence" value="ECO:0007669"/>
    <property type="project" value="InterPro"/>
</dbReference>
<dbReference type="CDD" id="cd08916">
    <property type="entry name" value="TrHb3_P"/>
    <property type="match status" value="1"/>
</dbReference>
<evidence type="ECO:0000313" key="1">
    <source>
        <dbReference type="EMBL" id="NDW07156.1"/>
    </source>
</evidence>
<comment type="caution">
    <text evidence="1">The sequence shown here is derived from an EMBL/GenBank/DDBJ whole genome shotgun (WGS) entry which is preliminary data.</text>
</comment>
<sequence length="140" mass="15648">MQTPSEQLATLNEEALRGLVRAFYAKVREDEVLGPIFEGAIGDWPAHLERLTAFWSSVILGTGRYKGNPFAAHLRHAETIDPSMFDRWLAIWHETTASRFPTEAAALLQLKADRIAESIKAGLFFRPDLAVVERQAARSA</sequence>
<dbReference type="AlphaFoldDB" id="A0A6N9TAT1"/>
<protein>
    <submittedName>
        <fullName evidence="1">Preprotein translocase subunit TatC</fullName>
    </submittedName>
</protein>
<gene>
    <name evidence="1" type="ORF">GTK09_22315</name>
</gene>
<accession>A0A6N9TAT1</accession>
<dbReference type="EMBL" id="JAAAMG010000024">
    <property type="protein sequence ID" value="NDW07156.1"/>
    <property type="molecule type" value="Genomic_DNA"/>
</dbReference>
<dbReference type="InterPro" id="IPR012292">
    <property type="entry name" value="Globin/Proto"/>
</dbReference>
<dbReference type="Gene3D" id="1.10.490.10">
    <property type="entry name" value="Globins"/>
    <property type="match status" value="1"/>
</dbReference>